<feature type="transmembrane region" description="Helical" evidence="7">
    <location>
        <begin position="45"/>
        <end position="64"/>
    </location>
</feature>
<dbReference type="Pfam" id="PF03706">
    <property type="entry name" value="LPG_synthase_TM"/>
    <property type="match status" value="1"/>
</dbReference>
<dbReference type="EMBL" id="LYOS01000002">
    <property type="protein sequence ID" value="OFV68188.1"/>
    <property type="molecule type" value="Genomic_DNA"/>
</dbReference>
<dbReference type="PANTHER" id="PTHR39087">
    <property type="entry name" value="UPF0104 MEMBRANE PROTEIN MJ1595"/>
    <property type="match status" value="1"/>
</dbReference>
<evidence type="ECO:0000313" key="8">
    <source>
        <dbReference type="EMBL" id="OFV68188.1"/>
    </source>
</evidence>
<dbReference type="Proteomes" id="UP000186940">
    <property type="component" value="Unassembled WGS sequence"/>
</dbReference>
<evidence type="ECO:0000313" key="9">
    <source>
        <dbReference type="Proteomes" id="UP000186940"/>
    </source>
</evidence>
<keyword evidence="4 7" id="KW-0812">Transmembrane</keyword>
<keyword evidence="3" id="KW-1003">Cell membrane</keyword>
<proteinExistence type="inferred from homology"/>
<feature type="transmembrane region" description="Helical" evidence="7">
    <location>
        <begin position="156"/>
        <end position="179"/>
    </location>
</feature>
<keyword evidence="9" id="KW-1185">Reference proteome</keyword>
<gene>
    <name evidence="8" type="ORF">SCAL_000828</name>
</gene>
<organism evidence="8 9">
    <name type="scientific">Candidatus Syntropharchaeum caldarium</name>
    <dbReference type="NCBI Taxonomy" id="1838285"/>
    <lineage>
        <taxon>Archaea</taxon>
        <taxon>Methanobacteriati</taxon>
        <taxon>Methanobacteriota</taxon>
        <taxon>Stenosarchaea group</taxon>
        <taxon>Methanomicrobia</taxon>
        <taxon>Methanosarcinales</taxon>
        <taxon>ANME-2 cluster</taxon>
        <taxon>Candidatus Syntropharchaeum</taxon>
    </lineage>
</organism>
<keyword evidence="6 7" id="KW-0472">Membrane</keyword>
<dbReference type="PANTHER" id="PTHR39087:SF2">
    <property type="entry name" value="UPF0104 MEMBRANE PROTEIN MJ1595"/>
    <property type="match status" value="1"/>
</dbReference>
<dbReference type="STRING" id="1838285.SCAL_000828"/>
<dbReference type="NCBIfam" id="TIGR00374">
    <property type="entry name" value="flippase-like domain"/>
    <property type="match status" value="1"/>
</dbReference>
<sequence length="317" mass="35289">MFSLFLRYVMRKRVVQIVFGIIIITFILFKLGPGEIYESLTQVKLRYFILAGCAYLTYNTFMAIRLRYLMKVISKENLPYRDVFFSHMGGMIASDVTPARSGYFLTPIFLKRKGENLTVTGGMAAILAPQGIEFILKVIGSLLGIVLLISNIDNAIIKPLLGAGAIFLLLGIGILIFLWSSEESSLKIIAKIPLMKRFLNEFSHLKEESFKIRSEIPFILLLHMIGWVCVALQWMFLGRALGIELSFLTYFLLHPLLSLLAFVPLTPAGFGLMEGGTTGIFTLLGIDPATAFAFSILVRINTVGVDIIGVKEAGFRS</sequence>
<feature type="transmembrane region" description="Helical" evidence="7">
    <location>
        <begin position="247"/>
        <end position="265"/>
    </location>
</feature>
<reference evidence="8" key="1">
    <citation type="submission" date="2016-05" db="EMBL/GenBank/DDBJ databases">
        <title>Microbial consortia oxidize butane by reversing methanogenesis.</title>
        <authorList>
            <person name="Laso-Perez R."/>
            <person name="Richter M."/>
            <person name="Wegener G."/>
            <person name="Musat F."/>
        </authorList>
    </citation>
    <scope>NUCLEOTIDE SEQUENCE [LARGE SCALE GENOMIC DNA]</scope>
    <source>
        <strain evidence="8">BOX2</strain>
    </source>
</reference>
<evidence type="ECO:0000256" key="7">
    <source>
        <dbReference type="SAM" id="Phobius"/>
    </source>
</evidence>
<dbReference type="InterPro" id="IPR022791">
    <property type="entry name" value="L-PG_synthase/AglD"/>
</dbReference>
<evidence type="ECO:0000256" key="5">
    <source>
        <dbReference type="ARBA" id="ARBA00022989"/>
    </source>
</evidence>
<feature type="transmembrane region" description="Helical" evidence="7">
    <location>
        <begin position="14"/>
        <end position="33"/>
    </location>
</feature>
<comment type="caution">
    <text evidence="8">The sequence shown here is derived from an EMBL/GenBank/DDBJ whole genome shotgun (WGS) entry which is preliminary data.</text>
</comment>
<name>A0A1F2PAD1_9EURY</name>
<feature type="transmembrane region" description="Helical" evidence="7">
    <location>
        <begin position="216"/>
        <end position="235"/>
    </location>
</feature>
<keyword evidence="5 7" id="KW-1133">Transmembrane helix</keyword>
<accession>A0A1F2PAD1</accession>
<feature type="transmembrane region" description="Helical" evidence="7">
    <location>
        <begin position="134"/>
        <end position="150"/>
    </location>
</feature>
<protein>
    <submittedName>
        <fullName evidence="8">Protein belonging to Lysylphosphatidylglycerol synthetase/UPF0104</fullName>
    </submittedName>
</protein>
<evidence type="ECO:0000256" key="2">
    <source>
        <dbReference type="ARBA" id="ARBA00011061"/>
    </source>
</evidence>
<comment type="subcellular location">
    <subcellularLocation>
        <location evidence="1">Cell membrane</location>
        <topology evidence="1">Multi-pass membrane protein</topology>
    </subcellularLocation>
</comment>
<comment type="similarity">
    <text evidence="2">Belongs to the UPF0104 family.</text>
</comment>
<evidence type="ECO:0000256" key="6">
    <source>
        <dbReference type="ARBA" id="ARBA00023136"/>
    </source>
</evidence>
<dbReference type="AlphaFoldDB" id="A0A1F2PAD1"/>
<evidence type="ECO:0000256" key="1">
    <source>
        <dbReference type="ARBA" id="ARBA00004651"/>
    </source>
</evidence>
<dbReference type="GO" id="GO:0005886">
    <property type="term" value="C:plasma membrane"/>
    <property type="evidence" value="ECO:0007669"/>
    <property type="project" value="UniProtKB-SubCell"/>
</dbReference>
<evidence type="ECO:0000256" key="4">
    <source>
        <dbReference type="ARBA" id="ARBA00022692"/>
    </source>
</evidence>
<evidence type="ECO:0000256" key="3">
    <source>
        <dbReference type="ARBA" id="ARBA00022475"/>
    </source>
</evidence>